<dbReference type="PANTHER" id="PTHR42085:SF2">
    <property type="entry name" value="F-BOX DOMAIN-CONTAINING PROTEIN"/>
    <property type="match status" value="1"/>
</dbReference>
<dbReference type="Proteomes" id="UP000799444">
    <property type="component" value="Unassembled WGS sequence"/>
</dbReference>
<dbReference type="PANTHER" id="PTHR42085">
    <property type="entry name" value="F-BOX DOMAIN-CONTAINING PROTEIN"/>
    <property type="match status" value="1"/>
</dbReference>
<evidence type="ECO:0000313" key="1">
    <source>
        <dbReference type="EMBL" id="KAF2728051.1"/>
    </source>
</evidence>
<accession>A0A9P4QNJ6</accession>
<proteinExistence type="predicted"/>
<evidence type="ECO:0000313" key="2">
    <source>
        <dbReference type="Proteomes" id="UP000799444"/>
    </source>
</evidence>
<keyword evidence="2" id="KW-1185">Reference proteome</keyword>
<dbReference type="AlphaFoldDB" id="A0A9P4QNJ6"/>
<sequence length="235" mass="26837">MDQVRLAENASDDNQIRKRDNLIASLRQEISILNDAIKARTQTSSSKLQITNANLALSETISQISNTMRLQDAKIRLLQNEIKEKDARIQQSPFLQLPAEIRTMIYHCALVPTRPIDLWPILTNAALFFVPVTLADIAHDLAVGEQLREVNVNLLRVSRQIYREAHDILYACNRFRFSDRGGDMIMSAWLTHLQWKSNLISNISVCYPSWASEEYVRPATECLPLFKTARLMACP</sequence>
<dbReference type="EMBL" id="ML996298">
    <property type="protein sequence ID" value="KAF2728051.1"/>
    <property type="molecule type" value="Genomic_DNA"/>
</dbReference>
<dbReference type="OrthoDB" id="62952at2759"/>
<organism evidence="1 2">
    <name type="scientific">Polyplosphaeria fusca</name>
    <dbReference type="NCBI Taxonomy" id="682080"/>
    <lineage>
        <taxon>Eukaryota</taxon>
        <taxon>Fungi</taxon>
        <taxon>Dikarya</taxon>
        <taxon>Ascomycota</taxon>
        <taxon>Pezizomycotina</taxon>
        <taxon>Dothideomycetes</taxon>
        <taxon>Pleosporomycetidae</taxon>
        <taxon>Pleosporales</taxon>
        <taxon>Tetraplosphaeriaceae</taxon>
        <taxon>Polyplosphaeria</taxon>
    </lineage>
</organism>
<gene>
    <name evidence="1" type="ORF">EJ04DRAFT_120021</name>
</gene>
<protein>
    <submittedName>
        <fullName evidence="1">Uncharacterized protein</fullName>
    </submittedName>
</protein>
<dbReference type="InterPro" id="IPR038883">
    <property type="entry name" value="AN11006-like"/>
</dbReference>
<name>A0A9P4QNJ6_9PLEO</name>
<reference evidence="1" key="1">
    <citation type="journal article" date="2020" name="Stud. Mycol.">
        <title>101 Dothideomycetes genomes: a test case for predicting lifestyles and emergence of pathogens.</title>
        <authorList>
            <person name="Haridas S."/>
            <person name="Albert R."/>
            <person name="Binder M."/>
            <person name="Bloem J."/>
            <person name="Labutti K."/>
            <person name="Salamov A."/>
            <person name="Andreopoulos B."/>
            <person name="Baker S."/>
            <person name="Barry K."/>
            <person name="Bills G."/>
            <person name="Bluhm B."/>
            <person name="Cannon C."/>
            <person name="Castanera R."/>
            <person name="Culley D."/>
            <person name="Daum C."/>
            <person name="Ezra D."/>
            <person name="Gonzalez J."/>
            <person name="Henrissat B."/>
            <person name="Kuo A."/>
            <person name="Liang C."/>
            <person name="Lipzen A."/>
            <person name="Lutzoni F."/>
            <person name="Magnuson J."/>
            <person name="Mondo S."/>
            <person name="Nolan M."/>
            <person name="Ohm R."/>
            <person name="Pangilinan J."/>
            <person name="Park H.-J."/>
            <person name="Ramirez L."/>
            <person name="Alfaro M."/>
            <person name="Sun H."/>
            <person name="Tritt A."/>
            <person name="Yoshinaga Y."/>
            <person name="Zwiers L.-H."/>
            <person name="Turgeon B."/>
            <person name="Goodwin S."/>
            <person name="Spatafora J."/>
            <person name="Crous P."/>
            <person name="Grigoriev I."/>
        </authorList>
    </citation>
    <scope>NUCLEOTIDE SEQUENCE</scope>
    <source>
        <strain evidence="1">CBS 125425</strain>
    </source>
</reference>
<comment type="caution">
    <text evidence="1">The sequence shown here is derived from an EMBL/GenBank/DDBJ whole genome shotgun (WGS) entry which is preliminary data.</text>
</comment>